<dbReference type="RefSeq" id="WP_025653870.1">
    <property type="nucleotide sequence ID" value="NZ_QVIA01000001.1"/>
</dbReference>
<dbReference type="GeneID" id="93336358"/>
<evidence type="ECO:0000313" key="1">
    <source>
        <dbReference type="EMBL" id="RGC35447.1"/>
    </source>
</evidence>
<name>A0A3E2X1T4_9FIRM</name>
<dbReference type="InterPro" id="IPR024541">
    <property type="entry name" value="DUF3881"/>
</dbReference>
<reference evidence="1 2" key="1">
    <citation type="submission" date="2018-08" db="EMBL/GenBank/DDBJ databases">
        <title>A genome reference for cultivated species of the human gut microbiota.</title>
        <authorList>
            <person name="Zou Y."/>
            <person name="Xue W."/>
            <person name="Luo G."/>
        </authorList>
    </citation>
    <scope>NUCLEOTIDE SEQUENCE [LARGE SCALE GENOMIC DNA]</scope>
    <source>
        <strain evidence="1 2">AF19-21</strain>
    </source>
</reference>
<accession>A0A3E2X1T4</accession>
<dbReference type="EMBL" id="QVIA01000001">
    <property type="protein sequence ID" value="RGC35447.1"/>
    <property type="molecule type" value="Genomic_DNA"/>
</dbReference>
<evidence type="ECO:0000313" key="2">
    <source>
        <dbReference type="Proteomes" id="UP000261111"/>
    </source>
</evidence>
<sequence>MHQYLKAIGFNNLKTKKDIKELLNQVETTFTHQTIVSYQNWADYCEFQKEYGQNVGITLCGELDEFENFDADYYFPYFEGSGVTTYADVIVEKRIEKEEYVGICEDPKVGISLIFHLQNGIEYMRERQLGFATELAVSVTFSGLALSGKILFPVKKSEDQVKNEKEASDNRKVLLNAARSGDQTAIETLTLDDIDTYSKVSRRLIHEDIFTIVDTYFMPYGVECDLYSIMGEILAVRKRENTLTKEPLYQMKLDVNELQFDVCVPAKEVMGEPEIGRRFKGTIWLQGYINF</sequence>
<comment type="caution">
    <text evidence="1">The sequence shown here is derived from an EMBL/GenBank/DDBJ whole genome shotgun (WGS) entry which is preliminary data.</text>
</comment>
<gene>
    <name evidence="1" type="ORF">DWX41_00150</name>
</gene>
<proteinExistence type="predicted"/>
<dbReference type="Pfam" id="PF12997">
    <property type="entry name" value="DUF3881"/>
    <property type="match status" value="1"/>
</dbReference>
<dbReference type="Proteomes" id="UP000261111">
    <property type="component" value="Unassembled WGS sequence"/>
</dbReference>
<organism evidence="1 2">
    <name type="scientific">Hungatella hathewayi</name>
    <dbReference type="NCBI Taxonomy" id="154046"/>
    <lineage>
        <taxon>Bacteria</taxon>
        <taxon>Bacillati</taxon>
        <taxon>Bacillota</taxon>
        <taxon>Clostridia</taxon>
        <taxon>Lachnospirales</taxon>
        <taxon>Lachnospiraceae</taxon>
        <taxon>Hungatella</taxon>
    </lineage>
</organism>
<protein>
    <submittedName>
        <fullName evidence="1">DUF3881 family protein</fullName>
    </submittedName>
</protein>
<dbReference type="AlphaFoldDB" id="A0A3E2X1T4"/>